<dbReference type="PROSITE" id="PS51746">
    <property type="entry name" value="PPM_2"/>
    <property type="match status" value="1"/>
</dbReference>
<sequence>MKDAVKVALGFTRTACGHEYDFYAVYNGHGGSQVALACSERMHLMVAEDVARRWPISGSESVFWRDAMVDSFRKLDAELVAANKHKERIMHDGVEPGFEGSVGSTALAAVVGEKKIIVANCGVSQAVLSRGGSAVQLSSDHKANSQDEMQRIEEAGGKIIGDDKLKPRVICEPEVTITERAEEDEFLILASHGLWDVISNEIACGIVRNCVSTGLTPTEAASLLTTIAISGGSRDNISVIVVQLST</sequence>
<dbReference type="InterPro" id="IPR036457">
    <property type="entry name" value="PPM-type-like_dom_sf"/>
</dbReference>
<evidence type="ECO:0000256" key="4">
    <source>
        <dbReference type="ARBA" id="ARBA00047761"/>
    </source>
</evidence>
<accession>A0AAV8I0K1</accession>
<dbReference type="InterPro" id="IPR015655">
    <property type="entry name" value="PP2C"/>
</dbReference>
<dbReference type="EMBL" id="JAMFTS010000001">
    <property type="protein sequence ID" value="KAJ4821627.1"/>
    <property type="molecule type" value="Genomic_DNA"/>
</dbReference>
<keyword evidence="2" id="KW-0378">Hydrolase</keyword>
<evidence type="ECO:0000256" key="1">
    <source>
        <dbReference type="ARBA" id="ARBA00013081"/>
    </source>
</evidence>
<gene>
    <name evidence="7" type="ORF">LUZ62_034193</name>
</gene>
<dbReference type="Gene3D" id="3.60.40.10">
    <property type="entry name" value="PPM-type phosphatase domain"/>
    <property type="match status" value="1"/>
</dbReference>
<comment type="catalytic activity">
    <reaction evidence="5">
        <text>O-phospho-L-threonyl-[protein] + H2O = L-threonyl-[protein] + phosphate</text>
        <dbReference type="Rhea" id="RHEA:47004"/>
        <dbReference type="Rhea" id="RHEA-COMP:11060"/>
        <dbReference type="Rhea" id="RHEA-COMP:11605"/>
        <dbReference type="ChEBI" id="CHEBI:15377"/>
        <dbReference type="ChEBI" id="CHEBI:30013"/>
        <dbReference type="ChEBI" id="CHEBI:43474"/>
        <dbReference type="ChEBI" id="CHEBI:61977"/>
        <dbReference type="EC" id="3.1.3.16"/>
    </reaction>
</comment>
<dbReference type="GO" id="GO:0004722">
    <property type="term" value="F:protein serine/threonine phosphatase activity"/>
    <property type="evidence" value="ECO:0007669"/>
    <property type="project" value="UniProtKB-EC"/>
</dbReference>
<dbReference type="SUPFAM" id="SSF81606">
    <property type="entry name" value="PP2C-like"/>
    <property type="match status" value="1"/>
</dbReference>
<dbReference type="SMART" id="SM00332">
    <property type="entry name" value="PP2Cc"/>
    <property type="match status" value="1"/>
</dbReference>
<dbReference type="Pfam" id="PF00481">
    <property type="entry name" value="PP2C"/>
    <property type="match status" value="1"/>
</dbReference>
<evidence type="ECO:0000256" key="5">
    <source>
        <dbReference type="ARBA" id="ARBA00048336"/>
    </source>
</evidence>
<dbReference type="EC" id="3.1.3.16" evidence="1"/>
<proteinExistence type="predicted"/>
<dbReference type="InterPro" id="IPR001932">
    <property type="entry name" value="PPM-type_phosphatase-like_dom"/>
</dbReference>
<dbReference type="AlphaFoldDB" id="A0AAV8I0K1"/>
<dbReference type="SMART" id="SM00331">
    <property type="entry name" value="PP2C_SIG"/>
    <property type="match status" value="1"/>
</dbReference>
<dbReference type="PANTHER" id="PTHR47992">
    <property type="entry name" value="PROTEIN PHOSPHATASE"/>
    <property type="match status" value="1"/>
</dbReference>
<evidence type="ECO:0000313" key="7">
    <source>
        <dbReference type="EMBL" id="KAJ4821627.1"/>
    </source>
</evidence>
<feature type="domain" description="PPM-type phosphatase" evidence="6">
    <location>
        <begin position="1"/>
        <end position="244"/>
    </location>
</feature>
<keyword evidence="8" id="KW-1185">Reference proteome</keyword>
<evidence type="ECO:0000313" key="8">
    <source>
        <dbReference type="Proteomes" id="UP001140206"/>
    </source>
</evidence>
<evidence type="ECO:0000256" key="3">
    <source>
        <dbReference type="ARBA" id="ARBA00022912"/>
    </source>
</evidence>
<evidence type="ECO:0000259" key="6">
    <source>
        <dbReference type="PROSITE" id="PS51746"/>
    </source>
</evidence>
<comment type="catalytic activity">
    <reaction evidence="4">
        <text>O-phospho-L-seryl-[protein] + H2O = L-seryl-[protein] + phosphate</text>
        <dbReference type="Rhea" id="RHEA:20629"/>
        <dbReference type="Rhea" id="RHEA-COMP:9863"/>
        <dbReference type="Rhea" id="RHEA-COMP:11604"/>
        <dbReference type="ChEBI" id="CHEBI:15377"/>
        <dbReference type="ChEBI" id="CHEBI:29999"/>
        <dbReference type="ChEBI" id="CHEBI:43474"/>
        <dbReference type="ChEBI" id="CHEBI:83421"/>
        <dbReference type="EC" id="3.1.3.16"/>
    </reaction>
</comment>
<dbReference type="CDD" id="cd00143">
    <property type="entry name" value="PP2Cc"/>
    <property type="match status" value="1"/>
</dbReference>
<name>A0AAV8I0K1_9POAL</name>
<reference evidence="7" key="1">
    <citation type="submission" date="2022-08" db="EMBL/GenBank/DDBJ databases">
        <authorList>
            <person name="Marques A."/>
        </authorList>
    </citation>
    <scope>NUCLEOTIDE SEQUENCE</scope>
    <source>
        <strain evidence="7">RhyPub2mFocal</strain>
        <tissue evidence="7">Leaves</tissue>
    </source>
</reference>
<protein>
    <recommendedName>
        <fullName evidence="1">protein-serine/threonine phosphatase</fullName>
        <ecNumber evidence="1">3.1.3.16</ecNumber>
    </recommendedName>
</protein>
<evidence type="ECO:0000256" key="2">
    <source>
        <dbReference type="ARBA" id="ARBA00022801"/>
    </source>
</evidence>
<organism evidence="7 8">
    <name type="scientific">Rhynchospora pubera</name>
    <dbReference type="NCBI Taxonomy" id="906938"/>
    <lineage>
        <taxon>Eukaryota</taxon>
        <taxon>Viridiplantae</taxon>
        <taxon>Streptophyta</taxon>
        <taxon>Embryophyta</taxon>
        <taxon>Tracheophyta</taxon>
        <taxon>Spermatophyta</taxon>
        <taxon>Magnoliopsida</taxon>
        <taxon>Liliopsida</taxon>
        <taxon>Poales</taxon>
        <taxon>Cyperaceae</taxon>
        <taxon>Cyperoideae</taxon>
        <taxon>Rhynchosporeae</taxon>
        <taxon>Rhynchospora</taxon>
    </lineage>
</organism>
<dbReference type="Proteomes" id="UP001140206">
    <property type="component" value="Chromosome 1"/>
</dbReference>
<comment type="caution">
    <text evidence="7">The sequence shown here is derived from an EMBL/GenBank/DDBJ whole genome shotgun (WGS) entry which is preliminary data.</text>
</comment>
<keyword evidence="3" id="KW-0904">Protein phosphatase</keyword>